<reference evidence="5 6" key="1">
    <citation type="journal article" date="2021" name="MBio">
        <title>Poor Competitiveness of Bradyrhizobium in Pigeon Pea Root Colonization in Indian Soils.</title>
        <authorList>
            <person name="Chalasani D."/>
            <person name="Basu A."/>
            <person name="Pullabhotla S.V.S.R.N."/>
            <person name="Jorrin B."/>
            <person name="Neal A.L."/>
            <person name="Poole P.S."/>
            <person name="Podile A.R."/>
            <person name="Tkacz A."/>
        </authorList>
    </citation>
    <scope>NUCLEOTIDE SEQUENCE [LARGE SCALE GENOMIC DNA]</scope>
    <source>
        <strain evidence="5 6">HU12</strain>
    </source>
</reference>
<dbReference type="SMART" id="SM00354">
    <property type="entry name" value="HTH_LACI"/>
    <property type="match status" value="1"/>
</dbReference>
<comment type="caution">
    <text evidence="5">The sequence shown here is derived from an EMBL/GenBank/DDBJ whole genome shotgun (WGS) entry which is preliminary data.</text>
</comment>
<dbReference type="InterPro" id="IPR000843">
    <property type="entry name" value="HTH_LacI"/>
</dbReference>
<keyword evidence="6" id="KW-1185">Reference proteome</keyword>
<dbReference type="SUPFAM" id="SSF47413">
    <property type="entry name" value="lambda repressor-like DNA-binding domains"/>
    <property type="match status" value="1"/>
</dbReference>
<keyword evidence="2 5" id="KW-0238">DNA-binding</keyword>
<proteinExistence type="predicted"/>
<dbReference type="PANTHER" id="PTHR30146">
    <property type="entry name" value="LACI-RELATED TRANSCRIPTIONAL REPRESSOR"/>
    <property type="match status" value="1"/>
</dbReference>
<evidence type="ECO:0000256" key="2">
    <source>
        <dbReference type="ARBA" id="ARBA00023125"/>
    </source>
</evidence>
<evidence type="ECO:0000313" key="6">
    <source>
        <dbReference type="Proteomes" id="UP000777440"/>
    </source>
</evidence>
<dbReference type="PROSITE" id="PS50932">
    <property type="entry name" value="HTH_LACI_2"/>
    <property type="match status" value="1"/>
</dbReference>
<name>A0ABS7HYG8_9MICO</name>
<organism evidence="5 6">
    <name type="scientific">Microbacterium ureisolvens</name>
    <dbReference type="NCBI Taxonomy" id="2781186"/>
    <lineage>
        <taxon>Bacteria</taxon>
        <taxon>Bacillati</taxon>
        <taxon>Actinomycetota</taxon>
        <taxon>Actinomycetes</taxon>
        <taxon>Micrococcales</taxon>
        <taxon>Microbacteriaceae</taxon>
        <taxon>Microbacterium</taxon>
    </lineage>
</organism>
<sequence>MMPFREAAPATLEDVAARAGVSRSTASRVLTGSPHVSAEAISAVHAAVRELAYVPDTAAQLLAARRLRRS</sequence>
<evidence type="ECO:0000256" key="1">
    <source>
        <dbReference type="ARBA" id="ARBA00023015"/>
    </source>
</evidence>
<dbReference type="Proteomes" id="UP000777440">
    <property type="component" value="Unassembled WGS sequence"/>
</dbReference>
<dbReference type="PANTHER" id="PTHR30146:SF109">
    <property type="entry name" value="HTH-TYPE TRANSCRIPTIONAL REGULATOR GALS"/>
    <property type="match status" value="1"/>
</dbReference>
<evidence type="ECO:0000313" key="5">
    <source>
        <dbReference type="EMBL" id="MBW9110424.1"/>
    </source>
</evidence>
<dbReference type="GO" id="GO:0003677">
    <property type="term" value="F:DNA binding"/>
    <property type="evidence" value="ECO:0007669"/>
    <property type="project" value="UniProtKB-KW"/>
</dbReference>
<accession>A0ABS7HYG8</accession>
<evidence type="ECO:0000259" key="4">
    <source>
        <dbReference type="PROSITE" id="PS50932"/>
    </source>
</evidence>
<dbReference type="Pfam" id="PF00356">
    <property type="entry name" value="LacI"/>
    <property type="match status" value="1"/>
</dbReference>
<evidence type="ECO:0000256" key="3">
    <source>
        <dbReference type="ARBA" id="ARBA00023163"/>
    </source>
</evidence>
<dbReference type="PROSITE" id="PS00356">
    <property type="entry name" value="HTH_LACI_1"/>
    <property type="match status" value="1"/>
</dbReference>
<dbReference type="Gene3D" id="1.10.260.40">
    <property type="entry name" value="lambda repressor-like DNA-binding domains"/>
    <property type="match status" value="1"/>
</dbReference>
<feature type="domain" description="HTH lacI-type" evidence="4">
    <location>
        <begin position="10"/>
        <end position="64"/>
    </location>
</feature>
<dbReference type="PRINTS" id="PR00036">
    <property type="entry name" value="HTHLACI"/>
</dbReference>
<gene>
    <name evidence="5" type="ORF">JNB61_11620</name>
</gene>
<protein>
    <submittedName>
        <fullName evidence="5">LacI family DNA-binding transcriptional regulator</fullName>
    </submittedName>
</protein>
<keyword evidence="3" id="KW-0804">Transcription</keyword>
<dbReference type="InterPro" id="IPR010982">
    <property type="entry name" value="Lambda_DNA-bd_dom_sf"/>
</dbReference>
<keyword evidence="1" id="KW-0805">Transcription regulation</keyword>
<dbReference type="EMBL" id="JAEUAX010000005">
    <property type="protein sequence ID" value="MBW9110424.1"/>
    <property type="molecule type" value="Genomic_DNA"/>
</dbReference>
<dbReference type="CDD" id="cd01392">
    <property type="entry name" value="HTH_LacI"/>
    <property type="match status" value="1"/>
</dbReference>